<evidence type="ECO:0000313" key="2">
    <source>
        <dbReference type="EMBL" id="MCG8146733.1"/>
    </source>
</evidence>
<dbReference type="AlphaFoldDB" id="A0A9X2A2M1"/>
<sequence>MSRKAGIIAPSPPPPCTLFELVRMVRVMELIKEYLSIDETISYLKGNGVIQADFDFLQDLERERKLTPLIYLQTNFLTNENLFLSNGKPKYYRLTGYFKPTDFILLDCYGYDERYCENRLFLYGMGGSFKVEKIIFSDTTDYLMDKTGQLCGFSRDEKAPDFFVSIYEFDLNCIRFKKTDLENLFYLQSQTDNNEILETLKKQDRHIKALIDKGEDYDLLVGRLESLTQQLQQLKAENKKLQEQLEQQATQPSDTAADDEILNYDEVKAIQAIKNEFWLDYDPKNKPVLKLVVTEWITQNYPSINPSMASWLDKIVRQKYIK</sequence>
<keyword evidence="3" id="KW-1185">Reference proteome</keyword>
<accession>A0A9X2A2M1</accession>
<name>A0A9X2A2M1_9GAMM</name>
<organism evidence="2 3">
    <name type="scientific">Moraxella tetraodonis</name>
    <dbReference type="NCBI Taxonomy" id="2767221"/>
    <lineage>
        <taxon>Bacteria</taxon>
        <taxon>Pseudomonadati</taxon>
        <taxon>Pseudomonadota</taxon>
        <taxon>Gammaproteobacteria</taxon>
        <taxon>Moraxellales</taxon>
        <taxon>Moraxellaceae</taxon>
        <taxon>Moraxella</taxon>
    </lineage>
</organism>
<protein>
    <submittedName>
        <fullName evidence="2">Uncharacterized protein</fullName>
    </submittedName>
</protein>
<dbReference type="Proteomes" id="UP001139238">
    <property type="component" value="Unassembled WGS sequence"/>
</dbReference>
<evidence type="ECO:0000256" key="1">
    <source>
        <dbReference type="SAM" id="Coils"/>
    </source>
</evidence>
<keyword evidence="1" id="KW-0175">Coiled coil</keyword>
<gene>
    <name evidence="2" type="ORF">H9W84_01080</name>
</gene>
<dbReference type="EMBL" id="JACSYB010000001">
    <property type="protein sequence ID" value="MCG8146733.1"/>
    <property type="molecule type" value="Genomic_DNA"/>
</dbReference>
<reference evidence="2" key="1">
    <citation type="submission" date="2021-08" db="EMBL/GenBank/DDBJ databases">
        <title>Complete genome sequence of Moraxella sp strain PS-22.</title>
        <authorList>
            <person name="Das S.K."/>
        </authorList>
    </citation>
    <scope>NUCLEOTIDE SEQUENCE</scope>
    <source>
        <strain evidence="2">PS-22</strain>
    </source>
</reference>
<dbReference type="RefSeq" id="WP_239741343.1">
    <property type="nucleotide sequence ID" value="NZ_JACSYB010000001.1"/>
</dbReference>
<dbReference type="SUPFAM" id="SSF160459">
    <property type="entry name" value="BLRF2-like"/>
    <property type="match status" value="1"/>
</dbReference>
<feature type="coiled-coil region" evidence="1">
    <location>
        <begin position="217"/>
        <end position="251"/>
    </location>
</feature>
<proteinExistence type="predicted"/>
<evidence type="ECO:0000313" key="3">
    <source>
        <dbReference type="Proteomes" id="UP001139238"/>
    </source>
</evidence>
<comment type="caution">
    <text evidence="2">The sequence shown here is derived from an EMBL/GenBank/DDBJ whole genome shotgun (WGS) entry which is preliminary data.</text>
</comment>